<proteinExistence type="predicted"/>
<reference evidence="3" key="2">
    <citation type="submission" date="2017-02" db="UniProtKB">
        <authorList>
            <consortium name="WormBaseParasite"/>
        </authorList>
    </citation>
    <scope>IDENTIFICATION</scope>
</reference>
<protein>
    <submittedName>
        <fullName evidence="3">HTH myb-type domain-containing protein</fullName>
    </submittedName>
</protein>
<feature type="compositionally biased region" description="Polar residues" evidence="1">
    <location>
        <begin position="483"/>
        <end position="492"/>
    </location>
</feature>
<feature type="region of interest" description="Disordered" evidence="1">
    <location>
        <begin position="483"/>
        <end position="527"/>
    </location>
</feature>
<organism evidence="2 3">
    <name type="scientific">Angiostrongylus cantonensis</name>
    <name type="common">Rat lungworm</name>
    <dbReference type="NCBI Taxonomy" id="6313"/>
    <lineage>
        <taxon>Eukaryota</taxon>
        <taxon>Metazoa</taxon>
        <taxon>Ecdysozoa</taxon>
        <taxon>Nematoda</taxon>
        <taxon>Chromadorea</taxon>
        <taxon>Rhabditida</taxon>
        <taxon>Rhabditina</taxon>
        <taxon>Rhabditomorpha</taxon>
        <taxon>Strongyloidea</taxon>
        <taxon>Metastrongylidae</taxon>
        <taxon>Angiostrongylus</taxon>
    </lineage>
</organism>
<evidence type="ECO:0000256" key="1">
    <source>
        <dbReference type="SAM" id="MobiDB-lite"/>
    </source>
</evidence>
<feature type="compositionally biased region" description="Basic and acidic residues" evidence="1">
    <location>
        <begin position="440"/>
        <end position="449"/>
    </location>
</feature>
<keyword evidence="2" id="KW-1185">Reference proteome</keyword>
<reference evidence="2" key="1">
    <citation type="submission" date="2012-09" db="EMBL/GenBank/DDBJ databases">
        <authorList>
            <person name="Martin A.A."/>
        </authorList>
    </citation>
    <scope>NUCLEOTIDE SEQUENCE</scope>
</reference>
<name>A0A0K0DP12_ANGCA</name>
<dbReference type="Proteomes" id="UP000035642">
    <property type="component" value="Unassembled WGS sequence"/>
</dbReference>
<feature type="compositionally biased region" description="Low complexity" evidence="1">
    <location>
        <begin position="403"/>
        <end position="415"/>
    </location>
</feature>
<feature type="region of interest" description="Disordered" evidence="1">
    <location>
        <begin position="387"/>
        <end position="458"/>
    </location>
</feature>
<dbReference type="AlphaFoldDB" id="A0A0K0DP12"/>
<accession>A0A0K0DP12</accession>
<evidence type="ECO:0000313" key="2">
    <source>
        <dbReference type="Proteomes" id="UP000035642"/>
    </source>
</evidence>
<dbReference type="WBParaSite" id="ACAC_0001350101-mRNA-1">
    <property type="protein sequence ID" value="ACAC_0001350101-mRNA-1"/>
    <property type="gene ID" value="ACAC_0001350101"/>
</dbReference>
<sequence>MDKARIIYDRYLFHYFPQQKVLVLPHDKTIASSDVDIAIVKHILWHVRNDSFLELELAERELLTRALMIRLTSSHTRQVSVMAKKIAKQFNRDKEQEVVKYLKEKMDEIGWILFGTNKGFVYQARLFIVFRNDRRKRAFVEDAVPVVLHILEHLGAGELSEKIKSAADSMRWKNACKIDGLLFKSPSPAIKHVLDAHIDIVELSALDMVLEDNGLLEIFRDALSVVFADQAWQLEEALGFKGYEMKPCSKANFLNDESNGVNHQPESLHPCDPRDPPASCACADSVSSQSEALGASADSSQYLRSRIKTVCHGMPEASAVCYEEFLHESEVHNDEEDSSCVGIAEDGSMVDAMTSKSSLILPSSTVCVNSTVLVPPAVPLVSIKVEESEERDDLNNLSGEVQNSSSSPTNFLSNSDPLLRRRKAEQRRKKNISRRIGQKRSVEVKHEPEESVPTASNTALPVKSAIEGSKTAAAALAATLRTGSGYTDTYGQPRNPIGRTQDNSMSDSSDAEDSDLALGNISKRPRLLVGGDVEGDISGDISFQAFFAKRRIQVPSSHSKSVSSDTPEKK</sequence>
<feature type="compositionally biased region" description="Basic residues" evidence="1">
    <location>
        <begin position="420"/>
        <end position="438"/>
    </location>
</feature>
<evidence type="ECO:0000313" key="3">
    <source>
        <dbReference type="WBParaSite" id="ACAC_0001350101-mRNA-1"/>
    </source>
</evidence>